<comment type="subcellular location">
    <subcellularLocation>
        <location evidence="1 16">Cytoplasm</location>
    </subcellularLocation>
</comment>
<keyword evidence="8 16" id="KW-0479">Metal-binding</keyword>
<dbReference type="NCBIfam" id="NF002677">
    <property type="entry name" value="PRK02406.1"/>
    <property type="match status" value="1"/>
</dbReference>
<evidence type="ECO:0000256" key="9">
    <source>
        <dbReference type="ARBA" id="ARBA00022763"/>
    </source>
</evidence>
<evidence type="ECO:0000256" key="17">
    <source>
        <dbReference type="SAM" id="MobiDB-lite"/>
    </source>
</evidence>
<dbReference type="PROSITE" id="PS50173">
    <property type="entry name" value="UMUC"/>
    <property type="match status" value="1"/>
</dbReference>
<comment type="cofactor">
    <cofactor evidence="16">
        <name>Mg(2+)</name>
        <dbReference type="ChEBI" id="CHEBI:18420"/>
    </cofactor>
    <text evidence="16">Binds 2 magnesium ions per subunit.</text>
</comment>
<dbReference type="InterPro" id="IPR022880">
    <property type="entry name" value="DNApol_IV"/>
</dbReference>
<dbReference type="InterPro" id="IPR001126">
    <property type="entry name" value="UmuC"/>
</dbReference>
<evidence type="ECO:0000256" key="15">
    <source>
        <dbReference type="ARBA" id="ARBA00049244"/>
    </source>
</evidence>
<evidence type="ECO:0000256" key="12">
    <source>
        <dbReference type="ARBA" id="ARBA00023125"/>
    </source>
</evidence>
<dbReference type="Gene3D" id="1.10.150.20">
    <property type="entry name" value="5' to 3' exonuclease, C-terminal subdomain"/>
    <property type="match status" value="1"/>
</dbReference>
<evidence type="ECO:0000256" key="13">
    <source>
        <dbReference type="ARBA" id="ARBA00023204"/>
    </source>
</evidence>
<feature type="domain" description="UmuC" evidence="18">
    <location>
        <begin position="35"/>
        <end position="215"/>
    </location>
</feature>
<evidence type="ECO:0000256" key="4">
    <source>
        <dbReference type="ARBA" id="ARBA00022490"/>
    </source>
</evidence>
<evidence type="ECO:0000256" key="8">
    <source>
        <dbReference type="ARBA" id="ARBA00022723"/>
    </source>
</evidence>
<dbReference type="Gene3D" id="3.40.1170.60">
    <property type="match status" value="1"/>
</dbReference>
<dbReference type="Proteomes" id="UP001501586">
    <property type="component" value="Unassembled WGS sequence"/>
</dbReference>
<dbReference type="Gene3D" id="3.30.70.270">
    <property type="match status" value="1"/>
</dbReference>
<keyword evidence="3 16" id="KW-0515">Mutator protein</keyword>
<dbReference type="SUPFAM" id="SSF100879">
    <property type="entry name" value="Lesion bypass DNA polymerase (Y-family), little finger domain"/>
    <property type="match status" value="1"/>
</dbReference>
<feature type="site" description="Substrate discrimination" evidence="16">
    <location>
        <position position="44"/>
    </location>
</feature>
<comment type="function">
    <text evidence="14 16">Poorly processive, error-prone DNA polymerase involved in untargeted mutagenesis. Copies undamaged DNA at stalled replication forks, which arise in vivo from mismatched or misaligned primer ends. These misaligned primers can be extended by PolIV. Exhibits no 3'-5' exonuclease (proofreading) activity. May be involved in translesional synthesis, in conjunction with the beta clamp from PolIII.</text>
</comment>
<feature type="region of interest" description="Disordered" evidence="17">
    <location>
        <begin position="410"/>
        <end position="436"/>
    </location>
</feature>
<dbReference type="HAMAP" id="MF_01113">
    <property type="entry name" value="DNApol_IV"/>
    <property type="match status" value="1"/>
</dbReference>
<evidence type="ECO:0000256" key="5">
    <source>
        <dbReference type="ARBA" id="ARBA00022679"/>
    </source>
</evidence>
<dbReference type="Gene3D" id="3.30.1490.100">
    <property type="entry name" value="DNA polymerase, Y-family, little finger domain"/>
    <property type="match status" value="1"/>
</dbReference>
<dbReference type="InterPro" id="IPR043502">
    <property type="entry name" value="DNA/RNA_pol_sf"/>
</dbReference>
<dbReference type="PANTHER" id="PTHR11076:SF33">
    <property type="entry name" value="DNA POLYMERASE KAPPA"/>
    <property type="match status" value="1"/>
</dbReference>
<organism evidence="19 20">
    <name type="scientific">Brevibacterium daeguense</name>
    <dbReference type="NCBI Taxonomy" id="909936"/>
    <lineage>
        <taxon>Bacteria</taxon>
        <taxon>Bacillati</taxon>
        <taxon>Actinomycetota</taxon>
        <taxon>Actinomycetes</taxon>
        <taxon>Micrococcales</taxon>
        <taxon>Brevibacteriaceae</taxon>
        <taxon>Brevibacterium</taxon>
    </lineage>
</organism>
<feature type="compositionally biased region" description="Gly residues" evidence="17">
    <location>
        <begin position="1"/>
        <end position="10"/>
    </location>
</feature>
<protein>
    <recommendedName>
        <fullName evidence="16">DNA polymerase IV</fullName>
        <shortName evidence="16">Pol IV</shortName>
        <ecNumber evidence="16">2.7.7.7</ecNumber>
    </recommendedName>
</protein>
<feature type="region of interest" description="Disordered" evidence="17">
    <location>
        <begin position="1"/>
        <end position="23"/>
    </location>
</feature>
<name>A0ABP8EMN1_9MICO</name>
<keyword evidence="9 16" id="KW-0227">DNA damage</keyword>
<dbReference type="EMBL" id="BAABAZ010000012">
    <property type="protein sequence ID" value="GAA4285261.1"/>
    <property type="molecule type" value="Genomic_DNA"/>
</dbReference>
<dbReference type="InterPro" id="IPR043128">
    <property type="entry name" value="Rev_trsase/Diguanyl_cyclase"/>
</dbReference>
<dbReference type="InterPro" id="IPR053848">
    <property type="entry name" value="IMS_HHH_1"/>
</dbReference>
<keyword evidence="10 16" id="KW-0460">Magnesium</keyword>
<proteinExistence type="inferred from homology"/>
<dbReference type="PANTHER" id="PTHR11076">
    <property type="entry name" value="DNA REPAIR POLYMERASE UMUC / TRANSFERASE FAMILY MEMBER"/>
    <property type="match status" value="1"/>
</dbReference>
<keyword evidence="11 16" id="KW-0239">DNA-directed DNA polymerase</keyword>
<dbReference type="SUPFAM" id="SSF56672">
    <property type="entry name" value="DNA/RNA polymerases"/>
    <property type="match status" value="1"/>
</dbReference>
<evidence type="ECO:0000256" key="10">
    <source>
        <dbReference type="ARBA" id="ARBA00022842"/>
    </source>
</evidence>
<keyword evidence="4 16" id="KW-0963">Cytoplasm</keyword>
<keyword evidence="12 16" id="KW-0238">DNA-binding</keyword>
<keyword evidence="5 16" id="KW-0808">Transferase</keyword>
<comment type="catalytic activity">
    <reaction evidence="15 16">
        <text>DNA(n) + a 2'-deoxyribonucleoside 5'-triphosphate = DNA(n+1) + diphosphate</text>
        <dbReference type="Rhea" id="RHEA:22508"/>
        <dbReference type="Rhea" id="RHEA-COMP:17339"/>
        <dbReference type="Rhea" id="RHEA-COMP:17340"/>
        <dbReference type="ChEBI" id="CHEBI:33019"/>
        <dbReference type="ChEBI" id="CHEBI:61560"/>
        <dbReference type="ChEBI" id="CHEBI:173112"/>
        <dbReference type="EC" id="2.7.7.7"/>
    </reaction>
</comment>
<evidence type="ECO:0000256" key="11">
    <source>
        <dbReference type="ARBA" id="ARBA00022932"/>
    </source>
</evidence>
<dbReference type="InterPro" id="IPR017961">
    <property type="entry name" value="DNA_pol_Y-fam_little_finger"/>
</dbReference>
<keyword evidence="7 16" id="KW-0235">DNA replication</keyword>
<sequence>MHSRVPGGGDMSRKQLSRSGGDLSALGTDDTGCRILHLDMDAFFVSVELLDRPELIGVPVIVGGRGGRGVVVSASYEAREYGVHAAMPMARAVQLCPQAVVIPPSKGRYSKYSRQVFQTVAEVTDDYAQVSVDEGYVDVGSALRRLGRPTQIAIALRSRIRERTGLTASIGVADSMVVAKLASTRAKPDGLLVVPVKSVAGFLRPMPVEALPGVGPRTQDTLARYGIRTIGQAADADPAWLQRVLGSMGATVHRFAHGKDGRTVHSTARDHTISAEHTFQHDVSVLPELERELLRLADTVAYRLRAEGKAAGGVGLKYRLADFTTLSRSVTLTAPTDVAAELQAALLPALRTLHGTSAQPVRLLGLRAGDLIDFDAAGRQPTLDQPDRSPREAELALDAVRRRFGMQAISQASLLRGPGPEGGGSEGADRDAHGGE</sequence>
<dbReference type="InterPro" id="IPR050116">
    <property type="entry name" value="DNA_polymerase-Y"/>
</dbReference>
<keyword evidence="6 16" id="KW-0548">Nucleotidyltransferase</keyword>
<dbReference type="CDD" id="cd03586">
    <property type="entry name" value="PolY_Pol_IV_kappa"/>
    <property type="match status" value="1"/>
</dbReference>
<comment type="caution">
    <text evidence="19">The sequence shown here is derived from an EMBL/GenBank/DDBJ whole genome shotgun (WGS) entry which is preliminary data.</text>
</comment>
<keyword evidence="20" id="KW-1185">Reference proteome</keyword>
<evidence type="ECO:0000256" key="3">
    <source>
        <dbReference type="ARBA" id="ARBA00022457"/>
    </source>
</evidence>
<dbReference type="Pfam" id="PF21999">
    <property type="entry name" value="IMS_HHH_1"/>
    <property type="match status" value="1"/>
</dbReference>
<dbReference type="EC" id="2.7.7.7" evidence="16"/>
<gene>
    <name evidence="16 19" type="primary">dinB</name>
    <name evidence="19" type="ORF">GCM10022261_27920</name>
</gene>
<evidence type="ECO:0000313" key="20">
    <source>
        <dbReference type="Proteomes" id="UP001501586"/>
    </source>
</evidence>
<evidence type="ECO:0000313" key="19">
    <source>
        <dbReference type="EMBL" id="GAA4285261.1"/>
    </source>
</evidence>
<feature type="compositionally biased region" description="Basic and acidic residues" evidence="17">
    <location>
        <begin position="427"/>
        <end position="436"/>
    </location>
</feature>
<evidence type="ECO:0000256" key="6">
    <source>
        <dbReference type="ARBA" id="ARBA00022695"/>
    </source>
</evidence>
<evidence type="ECO:0000256" key="7">
    <source>
        <dbReference type="ARBA" id="ARBA00022705"/>
    </source>
</evidence>
<feature type="binding site" evidence="16">
    <location>
        <position position="133"/>
    </location>
    <ligand>
        <name>Mg(2+)</name>
        <dbReference type="ChEBI" id="CHEBI:18420"/>
    </ligand>
</feature>
<comment type="similarity">
    <text evidence="2 16">Belongs to the DNA polymerase type-Y family.</text>
</comment>
<feature type="binding site" evidence="16">
    <location>
        <position position="39"/>
    </location>
    <ligand>
        <name>Mg(2+)</name>
        <dbReference type="ChEBI" id="CHEBI:18420"/>
    </ligand>
</feature>
<feature type="active site" evidence="16">
    <location>
        <position position="134"/>
    </location>
</feature>
<dbReference type="Pfam" id="PF00817">
    <property type="entry name" value="IMS"/>
    <property type="match status" value="1"/>
</dbReference>
<dbReference type="InterPro" id="IPR036775">
    <property type="entry name" value="DNA_pol_Y-fam_lit_finger_sf"/>
</dbReference>
<evidence type="ECO:0000256" key="14">
    <source>
        <dbReference type="ARBA" id="ARBA00025589"/>
    </source>
</evidence>
<evidence type="ECO:0000256" key="16">
    <source>
        <dbReference type="HAMAP-Rule" id="MF_01113"/>
    </source>
</evidence>
<evidence type="ECO:0000256" key="1">
    <source>
        <dbReference type="ARBA" id="ARBA00004496"/>
    </source>
</evidence>
<comment type="subunit">
    <text evidence="16">Monomer.</text>
</comment>
<accession>A0ABP8EMN1</accession>
<dbReference type="Pfam" id="PF11799">
    <property type="entry name" value="IMS_C"/>
    <property type="match status" value="1"/>
</dbReference>
<evidence type="ECO:0000259" key="18">
    <source>
        <dbReference type="PROSITE" id="PS50173"/>
    </source>
</evidence>
<reference evidence="20" key="1">
    <citation type="journal article" date="2019" name="Int. J. Syst. Evol. Microbiol.">
        <title>The Global Catalogue of Microorganisms (GCM) 10K type strain sequencing project: providing services to taxonomists for standard genome sequencing and annotation.</title>
        <authorList>
            <consortium name="The Broad Institute Genomics Platform"/>
            <consortium name="The Broad Institute Genome Sequencing Center for Infectious Disease"/>
            <person name="Wu L."/>
            <person name="Ma J."/>
        </authorList>
    </citation>
    <scope>NUCLEOTIDE SEQUENCE [LARGE SCALE GENOMIC DNA]</scope>
    <source>
        <strain evidence="20">JCM 17458</strain>
    </source>
</reference>
<keyword evidence="13 16" id="KW-0234">DNA repair</keyword>
<evidence type="ECO:0000256" key="2">
    <source>
        <dbReference type="ARBA" id="ARBA00010945"/>
    </source>
</evidence>